<comment type="caution">
    <text evidence="11">The sequence shown here is derived from an EMBL/GenBank/DDBJ whole genome shotgun (WGS) entry which is preliminary data.</text>
</comment>
<dbReference type="Gene3D" id="3.40.50.261">
    <property type="entry name" value="Succinyl-CoA synthetase domains"/>
    <property type="match status" value="1"/>
</dbReference>
<dbReference type="FunFam" id="3.40.50.261:FF:000001">
    <property type="entry name" value="Succinate--CoA ligase [ADP-forming] subunit beta"/>
    <property type="match status" value="1"/>
</dbReference>
<organism evidence="11 12">
    <name type="scientific">Cryptosporidium andersoni</name>
    <dbReference type="NCBI Taxonomy" id="117008"/>
    <lineage>
        <taxon>Eukaryota</taxon>
        <taxon>Sar</taxon>
        <taxon>Alveolata</taxon>
        <taxon>Apicomplexa</taxon>
        <taxon>Conoidasida</taxon>
        <taxon>Coccidia</taxon>
        <taxon>Eucoccidiorida</taxon>
        <taxon>Eimeriorina</taxon>
        <taxon>Cryptosporidiidae</taxon>
        <taxon>Cryptosporidium</taxon>
    </lineage>
</organism>
<dbReference type="RefSeq" id="XP_067067670.1">
    <property type="nucleotide sequence ID" value="XM_067213135.1"/>
</dbReference>
<dbReference type="GeneID" id="92367092"/>
<keyword evidence="5" id="KW-0547">Nucleotide-binding</keyword>
<keyword evidence="4" id="KW-0479">Metal-binding</keyword>
<dbReference type="PANTHER" id="PTHR11815">
    <property type="entry name" value="SUCCINYL-COA SYNTHETASE BETA CHAIN"/>
    <property type="match status" value="1"/>
</dbReference>
<dbReference type="GO" id="GO:0005524">
    <property type="term" value="F:ATP binding"/>
    <property type="evidence" value="ECO:0007669"/>
    <property type="project" value="UniProtKB-KW"/>
</dbReference>
<dbReference type="InterPro" id="IPR005811">
    <property type="entry name" value="SUCC_ACL_C"/>
</dbReference>
<dbReference type="PANTHER" id="PTHR11815:SF1">
    <property type="entry name" value="SUCCINATE--COA LIGASE [ADP-FORMING] SUBUNIT BETA, MITOCHONDRIAL"/>
    <property type="match status" value="1"/>
</dbReference>
<dbReference type="SUPFAM" id="SSF52210">
    <property type="entry name" value="Succinyl-CoA synthetase domains"/>
    <property type="match status" value="1"/>
</dbReference>
<dbReference type="OrthoDB" id="1552at2759"/>
<keyword evidence="12" id="KW-1185">Reference proteome</keyword>
<dbReference type="Gene3D" id="3.30.470.20">
    <property type="entry name" value="ATP-grasp fold, B domain"/>
    <property type="match status" value="1"/>
</dbReference>
<evidence type="ECO:0000256" key="2">
    <source>
        <dbReference type="ARBA" id="ARBA00022532"/>
    </source>
</evidence>
<name>A0A1J4MNS4_9CRYT</name>
<evidence type="ECO:0000256" key="1">
    <source>
        <dbReference type="ARBA" id="ARBA00005064"/>
    </source>
</evidence>
<feature type="domain" description="ATP-citrate synthase/succinyl-CoA ligase C-terminal" evidence="9">
    <location>
        <begin position="348"/>
        <end position="449"/>
    </location>
</feature>
<dbReference type="GO" id="GO:0046872">
    <property type="term" value="F:metal ion binding"/>
    <property type="evidence" value="ECO:0007669"/>
    <property type="project" value="UniProtKB-KW"/>
</dbReference>
<evidence type="ECO:0000259" key="9">
    <source>
        <dbReference type="Pfam" id="PF00549"/>
    </source>
</evidence>
<keyword evidence="7" id="KW-0460">Magnesium</keyword>
<dbReference type="EMBL" id="LRBS01000080">
    <property type="protein sequence ID" value="OII75824.1"/>
    <property type="molecule type" value="Genomic_DNA"/>
</dbReference>
<evidence type="ECO:0000259" key="10">
    <source>
        <dbReference type="Pfam" id="PF08442"/>
    </source>
</evidence>
<feature type="domain" description="ATP-grasp fold succinyl-CoA synthetase-type" evidence="10">
    <location>
        <begin position="30"/>
        <end position="206"/>
    </location>
</feature>
<dbReference type="InterPro" id="IPR005809">
    <property type="entry name" value="Succ_CoA_ligase-like_bsu"/>
</dbReference>
<dbReference type="VEuPathDB" id="CryptoDB:cand_029080"/>
<proteinExistence type="predicted"/>
<dbReference type="InterPro" id="IPR013650">
    <property type="entry name" value="ATP-grasp_succ-CoA_synth-type"/>
</dbReference>
<evidence type="ECO:0000256" key="8">
    <source>
        <dbReference type="ARBA" id="ARBA00022946"/>
    </source>
</evidence>
<dbReference type="InterPro" id="IPR016102">
    <property type="entry name" value="Succinyl-CoA_synth-like"/>
</dbReference>
<dbReference type="UniPathway" id="UPA00223">
    <property type="reaction ID" value="UER00999"/>
</dbReference>
<dbReference type="GO" id="GO:0006099">
    <property type="term" value="P:tricarboxylic acid cycle"/>
    <property type="evidence" value="ECO:0007669"/>
    <property type="project" value="UniProtKB-UniPathway"/>
</dbReference>
<reference evidence="11 12" key="1">
    <citation type="submission" date="2016-10" db="EMBL/GenBank/DDBJ databases">
        <title>Reductive evolution of mitochondrial metabolism and differential evolution of invasion-related proteins in Cryptosporidium.</title>
        <authorList>
            <person name="Liu S."/>
            <person name="Roellig D.M."/>
            <person name="Guo Y."/>
            <person name="Li N."/>
            <person name="Frace M.A."/>
            <person name="Tang K."/>
            <person name="Zhang L."/>
            <person name="Feng Y."/>
            <person name="Xiao L."/>
        </authorList>
    </citation>
    <scope>NUCLEOTIDE SEQUENCE [LARGE SCALE GENOMIC DNA]</scope>
    <source>
        <strain evidence="11">30847</strain>
    </source>
</reference>
<dbReference type="GO" id="GO:0004775">
    <property type="term" value="F:succinate-CoA ligase (ADP-forming) activity"/>
    <property type="evidence" value="ECO:0007669"/>
    <property type="project" value="TreeGrafter"/>
</dbReference>
<protein>
    <submittedName>
        <fullName evidence="11">Succinyl-beta subunit</fullName>
    </submittedName>
</protein>
<comment type="pathway">
    <text evidence="1">Carbohydrate metabolism; tricarboxylic acid cycle; succinate from succinyl-CoA (ligase route): step 1/1.</text>
</comment>
<evidence type="ECO:0000313" key="11">
    <source>
        <dbReference type="EMBL" id="OII75824.1"/>
    </source>
</evidence>
<keyword evidence="3" id="KW-0436">Ligase</keyword>
<evidence type="ECO:0000256" key="4">
    <source>
        <dbReference type="ARBA" id="ARBA00022723"/>
    </source>
</evidence>
<dbReference type="GO" id="GO:0005739">
    <property type="term" value="C:mitochondrion"/>
    <property type="evidence" value="ECO:0007669"/>
    <property type="project" value="TreeGrafter"/>
</dbReference>
<dbReference type="Proteomes" id="UP000186804">
    <property type="component" value="Unassembled WGS sequence"/>
</dbReference>
<sequence length="473" mass="53618">MRRLYSVINLKKKSKVFFTNSNCIKRFLHLHEYQSMELLKKYKLAIPKHGVATNLEEVKEIGKELAKKSNNKEFNLVIKAQVLTGGRGLGYFKENNFQGGVQECKNLDQLIDISEKMLGKTLITKQTGLEGKICKKVLIVEKIPILKEMYLAIALDRESACTCIIFCPEGGTSIEDKAKEDPNNIHKICIDPKEGLTRDITNKISNILLGEYFENIKDIKSDNSLNLNINKKNLKYFDKIFKINEVEKLKNEMYEIVNKLYQLFIETDSTLVEVNPLVLKKNIPKLRDNDSIKNLLICDIKINIDDNASYRQKELFDIEDVEQKDQIEVEAAKYGLNYIRLNGNVGCIVNGAGLAMATMDIIKFYNAEPANFLDLGGTAQREQVCKALEILHNDNNVKVIMVNVFAGIVRADIVAEGIIEAVETLNIKKPIVVRLQGTNIEQAKVLMDKKKDNINITFCTDLDSTAKKAISYI</sequence>
<evidence type="ECO:0000256" key="6">
    <source>
        <dbReference type="ARBA" id="ARBA00022840"/>
    </source>
</evidence>
<dbReference type="Pfam" id="PF08442">
    <property type="entry name" value="ATP-grasp_2"/>
    <property type="match status" value="1"/>
</dbReference>
<dbReference type="GO" id="GO:0006104">
    <property type="term" value="P:succinyl-CoA metabolic process"/>
    <property type="evidence" value="ECO:0007669"/>
    <property type="project" value="TreeGrafter"/>
</dbReference>
<evidence type="ECO:0000256" key="7">
    <source>
        <dbReference type="ARBA" id="ARBA00022842"/>
    </source>
</evidence>
<dbReference type="Pfam" id="PF00549">
    <property type="entry name" value="Ligase_CoA"/>
    <property type="match status" value="1"/>
</dbReference>
<dbReference type="SUPFAM" id="SSF56059">
    <property type="entry name" value="Glutathione synthetase ATP-binding domain-like"/>
    <property type="match status" value="1"/>
</dbReference>
<evidence type="ECO:0000313" key="12">
    <source>
        <dbReference type="Proteomes" id="UP000186804"/>
    </source>
</evidence>
<keyword evidence="6" id="KW-0067">ATP-binding</keyword>
<gene>
    <name evidence="11" type="ORF">cand_029080</name>
</gene>
<evidence type="ECO:0000256" key="5">
    <source>
        <dbReference type="ARBA" id="ARBA00022741"/>
    </source>
</evidence>
<dbReference type="GO" id="GO:0042709">
    <property type="term" value="C:succinate-CoA ligase complex"/>
    <property type="evidence" value="ECO:0007669"/>
    <property type="project" value="TreeGrafter"/>
</dbReference>
<dbReference type="PIRSF" id="PIRSF001554">
    <property type="entry name" value="SucCS_beta"/>
    <property type="match status" value="1"/>
</dbReference>
<keyword evidence="2" id="KW-0816">Tricarboxylic acid cycle</keyword>
<evidence type="ECO:0000256" key="3">
    <source>
        <dbReference type="ARBA" id="ARBA00022598"/>
    </source>
</evidence>
<dbReference type="AlphaFoldDB" id="A0A1J4MNS4"/>
<accession>A0A1J4MNS4</accession>
<keyword evidence="8" id="KW-0809">Transit peptide</keyword>